<sequence length="127" mass="13677">KYWSWGSGGYLDWHVNPYTWAHLLELLITKCALYGVGLGPAGPAPGVGVGGVLSLGSGAGDLPGAPPYPWGSDEAFRASMGDHFSQEGGLEAVHLSSSIWAMEPEYLWSPARISQRVRWIQQQSQPP</sequence>
<protein>
    <submittedName>
        <fullName evidence="1">Uncharacterized protein</fullName>
    </submittedName>
</protein>
<dbReference type="Proteomes" id="UP001165960">
    <property type="component" value="Unassembled WGS sequence"/>
</dbReference>
<organism evidence="1 2">
    <name type="scientific">Entomophthora muscae</name>
    <dbReference type="NCBI Taxonomy" id="34485"/>
    <lineage>
        <taxon>Eukaryota</taxon>
        <taxon>Fungi</taxon>
        <taxon>Fungi incertae sedis</taxon>
        <taxon>Zoopagomycota</taxon>
        <taxon>Entomophthoromycotina</taxon>
        <taxon>Entomophthoromycetes</taxon>
        <taxon>Entomophthorales</taxon>
        <taxon>Entomophthoraceae</taxon>
        <taxon>Entomophthora</taxon>
    </lineage>
</organism>
<dbReference type="EMBL" id="QTSX02006961">
    <property type="protein sequence ID" value="KAJ9051949.1"/>
    <property type="molecule type" value="Genomic_DNA"/>
</dbReference>
<evidence type="ECO:0000313" key="1">
    <source>
        <dbReference type="EMBL" id="KAJ9051949.1"/>
    </source>
</evidence>
<gene>
    <name evidence="1" type="ORF">DSO57_1039022</name>
</gene>
<reference evidence="1" key="1">
    <citation type="submission" date="2022-04" db="EMBL/GenBank/DDBJ databases">
        <title>Genome of the entomopathogenic fungus Entomophthora muscae.</title>
        <authorList>
            <person name="Elya C."/>
            <person name="Lovett B.R."/>
            <person name="Lee E."/>
            <person name="Macias A.M."/>
            <person name="Hajek A.E."/>
            <person name="De Bivort B.L."/>
            <person name="Kasson M.T."/>
            <person name="De Fine Licht H.H."/>
            <person name="Stajich J.E."/>
        </authorList>
    </citation>
    <scope>NUCLEOTIDE SEQUENCE</scope>
    <source>
        <strain evidence="1">Berkeley</strain>
    </source>
</reference>
<evidence type="ECO:0000313" key="2">
    <source>
        <dbReference type="Proteomes" id="UP001165960"/>
    </source>
</evidence>
<comment type="caution">
    <text evidence="1">The sequence shown here is derived from an EMBL/GenBank/DDBJ whole genome shotgun (WGS) entry which is preliminary data.</text>
</comment>
<proteinExistence type="predicted"/>
<name>A0ACC2RPF4_9FUNG</name>
<feature type="non-terminal residue" evidence="1">
    <location>
        <position position="1"/>
    </location>
</feature>
<accession>A0ACC2RPF4</accession>
<keyword evidence="2" id="KW-1185">Reference proteome</keyword>